<feature type="compositionally biased region" description="Polar residues" evidence="1">
    <location>
        <begin position="86"/>
        <end position="99"/>
    </location>
</feature>
<reference evidence="2" key="1">
    <citation type="submission" date="2022-07" db="EMBL/GenBank/DDBJ databases">
        <title>Genome Sequence of Agrocybe chaxingu.</title>
        <authorList>
            <person name="Buettner E."/>
        </authorList>
    </citation>
    <scope>NUCLEOTIDE SEQUENCE</scope>
    <source>
        <strain evidence="2">MP-N11</strain>
    </source>
</reference>
<dbReference type="Proteomes" id="UP001148786">
    <property type="component" value="Unassembled WGS sequence"/>
</dbReference>
<keyword evidence="3" id="KW-1185">Reference proteome</keyword>
<dbReference type="OrthoDB" id="3362851at2759"/>
<dbReference type="AlphaFoldDB" id="A0A9W8JZN2"/>
<name>A0A9W8JZN2_9AGAR</name>
<organism evidence="2 3">
    <name type="scientific">Agrocybe chaxingu</name>
    <dbReference type="NCBI Taxonomy" id="84603"/>
    <lineage>
        <taxon>Eukaryota</taxon>
        <taxon>Fungi</taxon>
        <taxon>Dikarya</taxon>
        <taxon>Basidiomycota</taxon>
        <taxon>Agaricomycotina</taxon>
        <taxon>Agaricomycetes</taxon>
        <taxon>Agaricomycetidae</taxon>
        <taxon>Agaricales</taxon>
        <taxon>Agaricineae</taxon>
        <taxon>Strophariaceae</taxon>
        <taxon>Agrocybe</taxon>
    </lineage>
</organism>
<feature type="region of interest" description="Disordered" evidence="1">
    <location>
        <begin position="1"/>
        <end position="154"/>
    </location>
</feature>
<proteinExistence type="predicted"/>
<gene>
    <name evidence="2" type="ORF">NLJ89_g6166</name>
</gene>
<feature type="compositionally biased region" description="Low complexity" evidence="1">
    <location>
        <begin position="24"/>
        <end position="42"/>
    </location>
</feature>
<evidence type="ECO:0000313" key="2">
    <source>
        <dbReference type="EMBL" id="KAJ3507690.1"/>
    </source>
</evidence>
<evidence type="ECO:0000256" key="1">
    <source>
        <dbReference type="SAM" id="MobiDB-lite"/>
    </source>
</evidence>
<comment type="caution">
    <text evidence="2">The sequence shown here is derived from an EMBL/GenBank/DDBJ whole genome shotgun (WGS) entry which is preliminary data.</text>
</comment>
<feature type="compositionally biased region" description="Polar residues" evidence="1">
    <location>
        <begin position="52"/>
        <end position="68"/>
    </location>
</feature>
<evidence type="ECO:0000313" key="3">
    <source>
        <dbReference type="Proteomes" id="UP001148786"/>
    </source>
</evidence>
<dbReference type="EMBL" id="JANKHO010000634">
    <property type="protein sequence ID" value="KAJ3507690.1"/>
    <property type="molecule type" value="Genomic_DNA"/>
</dbReference>
<sequence length="266" mass="28762">MDTSRTPLSPGGGKRRRESFSGDLPVVPSSHQPSQQQTSLPSIRQLHPYLPPSSSSIGMAQPGSSESTGYGYPGTSHYAPHPAPMDTSTAHAYSASQRDTGIFGAGESEADELDQHSPPKKKRRRQALSCTGPSRARLVRAEEKRQDASGTSSNRCKFEFTPSLRFLYLTDDANSSREKYATKAEFDELKARFDQLAALVQRLLPAATAVPSPYYPMGMQASISGVMGEAVPTYNPGTSGTMPYTTMMPPPPPPHQAHHPYLPIGT</sequence>
<protein>
    <submittedName>
        <fullName evidence="2">Uncharacterized protein</fullName>
    </submittedName>
</protein>
<accession>A0A9W8JZN2</accession>